<reference evidence="2" key="1">
    <citation type="submission" date="2022-11" db="UniProtKB">
        <authorList>
            <consortium name="WormBaseParasite"/>
        </authorList>
    </citation>
    <scope>IDENTIFICATION</scope>
</reference>
<evidence type="ECO:0000313" key="2">
    <source>
        <dbReference type="WBParaSite" id="PS1159_v2.g20860.t1"/>
    </source>
</evidence>
<name>A0AC35FU61_9BILA</name>
<dbReference type="WBParaSite" id="PS1159_v2.g20860.t1">
    <property type="protein sequence ID" value="PS1159_v2.g20860.t1"/>
    <property type="gene ID" value="PS1159_v2.g20860"/>
</dbReference>
<organism evidence="1 2">
    <name type="scientific">Panagrolaimus sp. PS1159</name>
    <dbReference type="NCBI Taxonomy" id="55785"/>
    <lineage>
        <taxon>Eukaryota</taxon>
        <taxon>Metazoa</taxon>
        <taxon>Ecdysozoa</taxon>
        <taxon>Nematoda</taxon>
        <taxon>Chromadorea</taxon>
        <taxon>Rhabditida</taxon>
        <taxon>Tylenchina</taxon>
        <taxon>Panagrolaimomorpha</taxon>
        <taxon>Panagrolaimoidea</taxon>
        <taxon>Panagrolaimidae</taxon>
        <taxon>Panagrolaimus</taxon>
    </lineage>
</organism>
<proteinExistence type="predicted"/>
<evidence type="ECO:0000313" key="1">
    <source>
        <dbReference type="Proteomes" id="UP000887580"/>
    </source>
</evidence>
<protein>
    <submittedName>
        <fullName evidence="2">BTB domain-containing protein</fullName>
    </submittedName>
</protein>
<sequence>MHSQKTVSLSGVKWYLECNPDEYGYRSTTKYISFYFHIDSEKNVEAKLYFQCSNEEEDCRYNSCSTGHKKVELRQIPHDEFFNPLKYFISGGKVLVGVYGSFSYTEKQTNCYSMICNPKELNEKLLEKLHSDFDIFVGNEIIKVSKLLLSTESDVFERMFEANFTEARENRVEIHGYIFDTVKNAIDYCYGKNICEFLTDEENAIELLLFTNQYNFITLKVRKIVNIILN</sequence>
<dbReference type="Proteomes" id="UP000887580">
    <property type="component" value="Unplaced"/>
</dbReference>
<accession>A0AC35FU61</accession>